<dbReference type="EMBL" id="JAAONZ010000003">
    <property type="protein sequence ID" value="NHO65064.1"/>
    <property type="molecule type" value="Genomic_DNA"/>
</dbReference>
<evidence type="ECO:0000256" key="1">
    <source>
        <dbReference type="ARBA" id="ARBA00005254"/>
    </source>
</evidence>
<dbReference type="Gene3D" id="3.90.226.10">
    <property type="entry name" value="2-enoyl-CoA Hydratase, Chain A, domain 1"/>
    <property type="match status" value="1"/>
</dbReference>
<name>A0A9E5MJF9_9GAMM</name>
<dbReference type="AlphaFoldDB" id="A0A9E5MJF9"/>
<gene>
    <name evidence="2" type="ORF">G8770_05855</name>
</gene>
<dbReference type="PANTHER" id="PTHR11941">
    <property type="entry name" value="ENOYL-COA HYDRATASE-RELATED"/>
    <property type="match status" value="1"/>
</dbReference>
<sequence>MSDQPQRIQLELDQQIATLTLNIPERHNALANEDVQSIIAHLNTVTASRDIRVLIITGNGEKTFCAGAALDQMGSGALNGDVFATMTDKVAGLAIPTICAFNGSAYGGGSELGLACDFRIGVNGMRVFVPPARIGLCYPVNGIERFVSVLGINMAKRMLLASEEFEAPQLLAQGYLTHLVDKTQLTPTARELAERIANYAPLALQAMKDIANQAARGQLNRAQAQALHDACNASQDLQEGFASVQEKRRPVFKGH</sequence>
<dbReference type="InterPro" id="IPR001753">
    <property type="entry name" value="Enoyl-CoA_hydra/iso"/>
</dbReference>
<dbReference type="InterPro" id="IPR029045">
    <property type="entry name" value="ClpP/crotonase-like_dom_sf"/>
</dbReference>
<comment type="caution">
    <text evidence="2">The sequence shown here is derived from an EMBL/GenBank/DDBJ whole genome shotgun (WGS) entry which is preliminary data.</text>
</comment>
<accession>A0A9E5MJF9</accession>
<dbReference type="PANTHER" id="PTHR11941:SF54">
    <property type="entry name" value="ENOYL-COA HYDRATASE, MITOCHONDRIAL"/>
    <property type="match status" value="1"/>
</dbReference>
<dbReference type="Proteomes" id="UP000787472">
    <property type="component" value="Unassembled WGS sequence"/>
</dbReference>
<dbReference type="GO" id="GO:0006635">
    <property type="term" value="P:fatty acid beta-oxidation"/>
    <property type="evidence" value="ECO:0007669"/>
    <property type="project" value="TreeGrafter"/>
</dbReference>
<dbReference type="SUPFAM" id="SSF52096">
    <property type="entry name" value="ClpP/crotonase"/>
    <property type="match status" value="1"/>
</dbReference>
<reference evidence="2" key="1">
    <citation type="submission" date="2020-03" db="EMBL/GenBank/DDBJ databases">
        <authorList>
            <person name="Guo F."/>
        </authorList>
    </citation>
    <scope>NUCLEOTIDE SEQUENCE</scope>
    <source>
        <strain evidence="2">JCM 30134</strain>
    </source>
</reference>
<evidence type="ECO:0000313" key="2">
    <source>
        <dbReference type="EMBL" id="NHO65064.1"/>
    </source>
</evidence>
<organism evidence="2 3">
    <name type="scientific">Pseudomaricurvus hydrocarbonicus</name>
    <dbReference type="NCBI Taxonomy" id="1470433"/>
    <lineage>
        <taxon>Bacteria</taxon>
        <taxon>Pseudomonadati</taxon>
        <taxon>Pseudomonadota</taxon>
        <taxon>Gammaproteobacteria</taxon>
        <taxon>Cellvibrionales</taxon>
        <taxon>Cellvibrionaceae</taxon>
        <taxon>Pseudomaricurvus</taxon>
    </lineage>
</organism>
<dbReference type="Pfam" id="PF00378">
    <property type="entry name" value="ECH_1"/>
    <property type="match status" value="1"/>
</dbReference>
<comment type="similarity">
    <text evidence="1">Belongs to the enoyl-CoA hydratase/isomerase family.</text>
</comment>
<protein>
    <submittedName>
        <fullName evidence="2">Enoyl-CoA hydratase/isomerase family protein</fullName>
    </submittedName>
</protein>
<proteinExistence type="inferred from homology"/>
<dbReference type="GO" id="GO:0003824">
    <property type="term" value="F:catalytic activity"/>
    <property type="evidence" value="ECO:0007669"/>
    <property type="project" value="UniProtKB-ARBA"/>
</dbReference>
<evidence type="ECO:0000313" key="3">
    <source>
        <dbReference type="Proteomes" id="UP000787472"/>
    </source>
</evidence>
<dbReference type="RefSeq" id="WP_167183154.1">
    <property type="nucleotide sequence ID" value="NZ_JAAONZ010000003.1"/>
</dbReference>
<dbReference type="CDD" id="cd06558">
    <property type="entry name" value="crotonase-like"/>
    <property type="match status" value="1"/>
</dbReference>
<keyword evidence="3" id="KW-1185">Reference proteome</keyword>